<dbReference type="AlphaFoldDB" id="A0A261Y3L1"/>
<reference evidence="2 3" key="1">
    <citation type="journal article" date="2017" name="Mycologia">
        <title>Bifiguratus adelaidae, gen. et sp. nov., a new member of Mucoromycotina in endophytic and soil-dwelling habitats.</title>
        <authorList>
            <person name="Torres-Cruz T.J."/>
            <person name="Billingsley Tobias T.L."/>
            <person name="Almatruk M."/>
            <person name="Hesse C."/>
            <person name="Kuske C.R."/>
            <person name="Desiro A."/>
            <person name="Benucci G.M."/>
            <person name="Bonito G."/>
            <person name="Stajich J.E."/>
            <person name="Dunlap C."/>
            <person name="Arnold A.E."/>
            <person name="Porras-Alfaro A."/>
        </authorList>
    </citation>
    <scope>NUCLEOTIDE SEQUENCE [LARGE SCALE GENOMIC DNA]</scope>
    <source>
        <strain evidence="2 3">AZ0501</strain>
    </source>
</reference>
<feature type="chain" id="PRO_5012040189" evidence="1">
    <location>
        <begin position="28"/>
        <end position="194"/>
    </location>
</feature>
<sequence length="194" mass="20561">MQQSKVSIGAKVFLFALVVQLFCLANAQYFGSLGSLGGYYNLGGLSGSPWGGYGYGGPSYMAGAPYRMTNVNQNQMAAGQNVAYQHQKGLSANVNANTNNAYSKTNADQNSNSNIMNTGFAKRQWGYGGGYGLGYGYGYRPSWNNVNSYQNAGNYNEAMQRSNNMGVNVATSDNSAFAKTAAKNGGGTNLNTFA</sequence>
<gene>
    <name evidence="2" type="ORF">BZG36_02212</name>
</gene>
<dbReference type="Proteomes" id="UP000242875">
    <property type="component" value="Unassembled WGS sequence"/>
</dbReference>
<name>A0A261Y3L1_9FUNG</name>
<protein>
    <submittedName>
        <fullName evidence="2">Uncharacterized protein</fullName>
    </submittedName>
</protein>
<evidence type="ECO:0000256" key="1">
    <source>
        <dbReference type="SAM" id="SignalP"/>
    </source>
</evidence>
<proteinExistence type="predicted"/>
<accession>A0A261Y3L1</accession>
<evidence type="ECO:0000313" key="3">
    <source>
        <dbReference type="Proteomes" id="UP000242875"/>
    </source>
</evidence>
<feature type="signal peptide" evidence="1">
    <location>
        <begin position="1"/>
        <end position="27"/>
    </location>
</feature>
<keyword evidence="1" id="KW-0732">Signal</keyword>
<keyword evidence="3" id="KW-1185">Reference proteome</keyword>
<comment type="caution">
    <text evidence="2">The sequence shown here is derived from an EMBL/GenBank/DDBJ whole genome shotgun (WGS) entry which is preliminary data.</text>
</comment>
<organism evidence="2 3">
    <name type="scientific">Bifiguratus adelaidae</name>
    <dbReference type="NCBI Taxonomy" id="1938954"/>
    <lineage>
        <taxon>Eukaryota</taxon>
        <taxon>Fungi</taxon>
        <taxon>Fungi incertae sedis</taxon>
        <taxon>Mucoromycota</taxon>
        <taxon>Mucoromycotina</taxon>
        <taxon>Endogonomycetes</taxon>
        <taxon>Endogonales</taxon>
        <taxon>Endogonales incertae sedis</taxon>
        <taxon>Bifiguratus</taxon>
    </lineage>
</organism>
<dbReference type="EMBL" id="MVBO01000021">
    <property type="protein sequence ID" value="OZJ05162.1"/>
    <property type="molecule type" value="Genomic_DNA"/>
</dbReference>
<evidence type="ECO:0000313" key="2">
    <source>
        <dbReference type="EMBL" id="OZJ05162.1"/>
    </source>
</evidence>